<dbReference type="Proteomes" id="UP000218231">
    <property type="component" value="Unassembled WGS sequence"/>
</dbReference>
<accession>A0A2A2LSZ9</accession>
<evidence type="ECO:0000313" key="3">
    <source>
        <dbReference type="Proteomes" id="UP000218231"/>
    </source>
</evidence>
<name>A0A2A2LSZ9_9BILA</name>
<reference evidence="2 3" key="1">
    <citation type="journal article" date="2017" name="Curr. Biol.">
        <title>Genome architecture and evolution of a unichromosomal asexual nematode.</title>
        <authorList>
            <person name="Fradin H."/>
            <person name="Zegar C."/>
            <person name="Gutwein M."/>
            <person name="Lucas J."/>
            <person name="Kovtun M."/>
            <person name="Corcoran D."/>
            <person name="Baugh L.R."/>
            <person name="Kiontke K."/>
            <person name="Gunsalus K."/>
            <person name="Fitch D.H."/>
            <person name="Piano F."/>
        </authorList>
    </citation>
    <scope>NUCLEOTIDE SEQUENCE [LARGE SCALE GENOMIC DNA]</scope>
    <source>
        <strain evidence="2">PF1309</strain>
    </source>
</reference>
<organism evidence="2 3">
    <name type="scientific">Diploscapter pachys</name>
    <dbReference type="NCBI Taxonomy" id="2018661"/>
    <lineage>
        <taxon>Eukaryota</taxon>
        <taxon>Metazoa</taxon>
        <taxon>Ecdysozoa</taxon>
        <taxon>Nematoda</taxon>
        <taxon>Chromadorea</taxon>
        <taxon>Rhabditida</taxon>
        <taxon>Rhabditina</taxon>
        <taxon>Rhabditomorpha</taxon>
        <taxon>Rhabditoidea</taxon>
        <taxon>Rhabditidae</taxon>
        <taxon>Diploscapter</taxon>
    </lineage>
</organism>
<proteinExistence type="predicted"/>
<sequence>MQRGIEEVALAKTHKQANSQTTKHSNTRRVEFATAAPLLALNRAPPRRSVDAFAPSQADLLNNTKVPRKTQTKSPKLNSSTLNNPSTNFLILSRYRQKSAFSSLVENKTVSCIYY</sequence>
<gene>
    <name evidence="2" type="ORF">WR25_05707</name>
</gene>
<feature type="region of interest" description="Disordered" evidence="1">
    <location>
        <begin position="1"/>
        <end position="26"/>
    </location>
</feature>
<feature type="region of interest" description="Disordered" evidence="1">
    <location>
        <begin position="53"/>
        <end position="83"/>
    </location>
</feature>
<protein>
    <submittedName>
        <fullName evidence="2">Uncharacterized protein</fullName>
    </submittedName>
</protein>
<evidence type="ECO:0000256" key="1">
    <source>
        <dbReference type="SAM" id="MobiDB-lite"/>
    </source>
</evidence>
<feature type="compositionally biased region" description="Low complexity" evidence="1">
    <location>
        <begin position="73"/>
        <end position="83"/>
    </location>
</feature>
<evidence type="ECO:0000313" key="2">
    <source>
        <dbReference type="EMBL" id="PAV89289.1"/>
    </source>
</evidence>
<dbReference type="EMBL" id="LIAE01006458">
    <property type="protein sequence ID" value="PAV89289.1"/>
    <property type="molecule type" value="Genomic_DNA"/>
</dbReference>
<comment type="caution">
    <text evidence="2">The sequence shown here is derived from an EMBL/GenBank/DDBJ whole genome shotgun (WGS) entry which is preliminary data.</text>
</comment>
<dbReference type="AlphaFoldDB" id="A0A2A2LSZ9"/>
<keyword evidence="3" id="KW-1185">Reference proteome</keyword>